<sequence>MDFLKEIKNRDELLNILNAAIDKIYKHDLHTKINAETSPEDLNYISNIFSNYCSNQLTKPEMLDYFPLTPELKDCVLKAVETRKLQICKHLMNQNNSKNIPLMKSFDWDIKYIIGNSSLSSHREQKATLAFNCQHNGKLEALSIEINREAVDKMIKELENCSAVNELL</sequence>
<dbReference type="Pfam" id="PF07258">
    <property type="entry name" value="COMM_domain"/>
    <property type="match status" value="1"/>
</dbReference>
<proteinExistence type="predicted"/>
<accession>A0A9J6C0V5</accession>
<reference evidence="2" key="1">
    <citation type="submission" date="2021-03" db="EMBL/GenBank/DDBJ databases">
        <title>Chromosome level genome of the anhydrobiotic midge Polypedilum vanderplanki.</title>
        <authorList>
            <person name="Yoshida Y."/>
            <person name="Kikawada T."/>
            <person name="Gusev O."/>
        </authorList>
    </citation>
    <scope>NUCLEOTIDE SEQUENCE</scope>
    <source>
        <strain evidence="2">NIAS01</strain>
        <tissue evidence="2">Whole body or cell culture</tissue>
    </source>
</reference>
<dbReference type="OrthoDB" id="64318at2759"/>
<dbReference type="Proteomes" id="UP001107558">
    <property type="component" value="Chromosome 2"/>
</dbReference>
<evidence type="ECO:0000313" key="3">
    <source>
        <dbReference type="Proteomes" id="UP001107558"/>
    </source>
</evidence>
<keyword evidence="3" id="KW-1185">Reference proteome</keyword>
<evidence type="ECO:0000313" key="2">
    <source>
        <dbReference type="EMBL" id="KAG5675118.1"/>
    </source>
</evidence>
<organism evidence="2 3">
    <name type="scientific">Polypedilum vanderplanki</name>
    <name type="common">Sleeping chironomid midge</name>
    <dbReference type="NCBI Taxonomy" id="319348"/>
    <lineage>
        <taxon>Eukaryota</taxon>
        <taxon>Metazoa</taxon>
        <taxon>Ecdysozoa</taxon>
        <taxon>Arthropoda</taxon>
        <taxon>Hexapoda</taxon>
        <taxon>Insecta</taxon>
        <taxon>Pterygota</taxon>
        <taxon>Neoptera</taxon>
        <taxon>Endopterygota</taxon>
        <taxon>Diptera</taxon>
        <taxon>Nematocera</taxon>
        <taxon>Chironomoidea</taxon>
        <taxon>Chironomidae</taxon>
        <taxon>Chironominae</taxon>
        <taxon>Polypedilum</taxon>
        <taxon>Polypedilum</taxon>
    </lineage>
</organism>
<gene>
    <name evidence="2" type="ORF">PVAND_005047</name>
</gene>
<protein>
    <recommendedName>
        <fullName evidence="1">COMM domain-containing protein</fullName>
    </recommendedName>
</protein>
<dbReference type="EMBL" id="JADBJN010000002">
    <property type="protein sequence ID" value="KAG5675118.1"/>
    <property type="molecule type" value="Genomic_DNA"/>
</dbReference>
<evidence type="ECO:0000259" key="1">
    <source>
        <dbReference type="Pfam" id="PF07258"/>
    </source>
</evidence>
<dbReference type="InterPro" id="IPR017920">
    <property type="entry name" value="COMM"/>
</dbReference>
<feature type="domain" description="COMM" evidence="1">
    <location>
        <begin position="100"/>
        <end position="159"/>
    </location>
</feature>
<name>A0A9J6C0V5_POLVA</name>
<comment type="caution">
    <text evidence="2">The sequence shown here is derived from an EMBL/GenBank/DDBJ whole genome shotgun (WGS) entry which is preliminary data.</text>
</comment>
<dbReference type="AlphaFoldDB" id="A0A9J6C0V5"/>